<proteinExistence type="predicted"/>
<sequence length="215" mass="24650">MAGGLPVTIIATVLKSGGEYHPEHVQRLHEQFYGLPSVCLSDVDVPDVDTLPLRYSWPGWFAKMELFNPDLIHEDILYFDLDTLITSNPESYMHDDRFRMLSDFYHPEKPASGMMFIPQGEKTRIWKAWTAHPQKWMGECRGDQDVLETICGRDIARFCDNVKSYKVHVAAPGMPGWHSRRSRGNGSIPPETDVLCFHGYPRPWNIECHSFSTPL</sequence>
<accession>A0AB38P9M2</accession>
<reference evidence="1 2" key="1">
    <citation type="journal article" date="2019" name="Sci. Rep.">
        <title>Differences in resource use lead to coexistence of seed-transmitted microbial populations.</title>
        <authorList>
            <person name="Torres-Cortes G."/>
            <person name="Garcia B.J."/>
            <person name="Compant S."/>
            <person name="Rezki S."/>
            <person name="Jones P."/>
            <person name="Preveaux A."/>
            <person name="Briand M."/>
            <person name="Roulet A."/>
            <person name="Bouchez O."/>
            <person name="Jacobson D."/>
            <person name="Barret M."/>
        </authorList>
    </citation>
    <scope>NUCLEOTIDE SEQUENCE [LARGE SCALE GENOMIC DNA]</scope>
    <source>
        <strain evidence="1 2">CFBP13530</strain>
    </source>
</reference>
<evidence type="ECO:0008006" key="3">
    <source>
        <dbReference type="Google" id="ProtNLM"/>
    </source>
</evidence>
<organism evidence="1 2">
    <name type="scientific">Enterobacter cancerogenus</name>
    <dbReference type="NCBI Taxonomy" id="69218"/>
    <lineage>
        <taxon>Bacteria</taxon>
        <taxon>Pseudomonadati</taxon>
        <taxon>Pseudomonadota</taxon>
        <taxon>Gammaproteobacteria</taxon>
        <taxon>Enterobacterales</taxon>
        <taxon>Enterobacteriaceae</taxon>
        <taxon>Enterobacter</taxon>
        <taxon>Enterobacter cloacae complex</taxon>
    </lineage>
</organism>
<dbReference type="EMBL" id="QGAL01000001">
    <property type="protein sequence ID" value="TKK23431.1"/>
    <property type="molecule type" value="Genomic_DNA"/>
</dbReference>
<dbReference type="InterPro" id="IPR029044">
    <property type="entry name" value="Nucleotide-diphossugar_trans"/>
</dbReference>
<protein>
    <recommendedName>
        <fullName evidence="3">Glycosyltransferase</fullName>
    </recommendedName>
</protein>
<gene>
    <name evidence="1" type="ORF">EcCFBP13530_04565</name>
</gene>
<dbReference type="SUPFAM" id="SSF53448">
    <property type="entry name" value="Nucleotide-diphospho-sugar transferases"/>
    <property type="match status" value="1"/>
</dbReference>
<dbReference type="Proteomes" id="UP000306327">
    <property type="component" value="Unassembled WGS sequence"/>
</dbReference>
<name>A0AB38P9M2_9ENTR</name>
<evidence type="ECO:0000313" key="1">
    <source>
        <dbReference type="EMBL" id="TKK23431.1"/>
    </source>
</evidence>
<evidence type="ECO:0000313" key="2">
    <source>
        <dbReference type="Proteomes" id="UP000306327"/>
    </source>
</evidence>
<dbReference type="AlphaFoldDB" id="A0AB38P9M2"/>
<comment type="caution">
    <text evidence="1">The sequence shown here is derived from an EMBL/GenBank/DDBJ whole genome shotgun (WGS) entry which is preliminary data.</text>
</comment>
<dbReference type="Gene3D" id="3.90.550.10">
    <property type="entry name" value="Spore Coat Polysaccharide Biosynthesis Protein SpsA, Chain A"/>
    <property type="match status" value="1"/>
</dbReference>